<sequence>MSFHAAVLNQPSQPSKKRVHVITDTERLIRKTIFVTNSKQKGILLDYAMQARYGGTCLSHQNLGGRDRRISCEF</sequence>
<dbReference type="InParanoid" id="G3GW45"/>
<protein>
    <submittedName>
        <fullName evidence="1">Uncharacterized protein</fullName>
    </submittedName>
</protein>
<dbReference type="AlphaFoldDB" id="G3GW45"/>
<evidence type="ECO:0000313" key="2">
    <source>
        <dbReference type="Proteomes" id="UP000001075"/>
    </source>
</evidence>
<proteinExistence type="predicted"/>
<organism evidence="1 2">
    <name type="scientific">Cricetulus griseus</name>
    <name type="common">Chinese hamster</name>
    <name type="synonym">Cricetulus barabensis griseus</name>
    <dbReference type="NCBI Taxonomy" id="10029"/>
    <lineage>
        <taxon>Eukaryota</taxon>
        <taxon>Metazoa</taxon>
        <taxon>Chordata</taxon>
        <taxon>Craniata</taxon>
        <taxon>Vertebrata</taxon>
        <taxon>Euteleostomi</taxon>
        <taxon>Mammalia</taxon>
        <taxon>Eutheria</taxon>
        <taxon>Euarchontoglires</taxon>
        <taxon>Glires</taxon>
        <taxon>Rodentia</taxon>
        <taxon>Myomorpha</taxon>
        <taxon>Muroidea</taxon>
        <taxon>Cricetidae</taxon>
        <taxon>Cricetinae</taxon>
        <taxon>Cricetulus</taxon>
    </lineage>
</organism>
<dbReference type="Proteomes" id="UP000001075">
    <property type="component" value="Unassembled WGS sequence"/>
</dbReference>
<reference evidence="2" key="1">
    <citation type="journal article" date="2011" name="Nat. Biotechnol.">
        <title>The genomic sequence of the Chinese hamster ovary (CHO)-K1 cell line.</title>
        <authorList>
            <person name="Xu X."/>
            <person name="Nagarajan H."/>
            <person name="Lewis N.E."/>
            <person name="Pan S."/>
            <person name="Cai Z."/>
            <person name="Liu X."/>
            <person name="Chen W."/>
            <person name="Xie M."/>
            <person name="Wang W."/>
            <person name="Hammond S."/>
            <person name="Andersen M.R."/>
            <person name="Neff N."/>
            <person name="Passarelli B."/>
            <person name="Koh W."/>
            <person name="Fan H.C."/>
            <person name="Wang J."/>
            <person name="Gui Y."/>
            <person name="Lee K.H."/>
            <person name="Betenbaugh M.J."/>
            <person name="Quake S.R."/>
            <person name="Famili I."/>
            <person name="Palsson B.O."/>
            <person name="Wang J."/>
        </authorList>
    </citation>
    <scope>NUCLEOTIDE SEQUENCE [LARGE SCALE GENOMIC DNA]</scope>
    <source>
        <strain evidence="2">CHO K1 cell line</strain>
    </source>
</reference>
<gene>
    <name evidence="1" type="ORF">I79_001961</name>
</gene>
<evidence type="ECO:0000313" key="1">
    <source>
        <dbReference type="EMBL" id="EGV96303.1"/>
    </source>
</evidence>
<name>G3GW45_CRIGR</name>
<dbReference type="EMBL" id="JH000047">
    <property type="protein sequence ID" value="EGV96303.1"/>
    <property type="molecule type" value="Genomic_DNA"/>
</dbReference>
<accession>G3GW45</accession>